<dbReference type="Proteomes" id="UP000676336">
    <property type="component" value="Unassembled WGS sequence"/>
</dbReference>
<proteinExistence type="predicted"/>
<dbReference type="EMBL" id="CAJOBI010160734">
    <property type="protein sequence ID" value="CAF4849938.1"/>
    <property type="molecule type" value="Genomic_DNA"/>
</dbReference>
<evidence type="ECO:0000313" key="1">
    <source>
        <dbReference type="EMBL" id="CAF4825845.1"/>
    </source>
</evidence>
<evidence type="ECO:0000313" key="3">
    <source>
        <dbReference type="Proteomes" id="UP000681967"/>
    </source>
</evidence>
<reference evidence="1" key="1">
    <citation type="submission" date="2021-02" db="EMBL/GenBank/DDBJ databases">
        <authorList>
            <person name="Nowell W R."/>
        </authorList>
    </citation>
    <scope>NUCLEOTIDE SEQUENCE</scope>
</reference>
<name>A0A8S3BKD9_9BILA</name>
<organism evidence="1 3">
    <name type="scientific">Rotaria magnacalcarata</name>
    <dbReference type="NCBI Taxonomy" id="392030"/>
    <lineage>
        <taxon>Eukaryota</taxon>
        <taxon>Metazoa</taxon>
        <taxon>Spiralia</taxon>
        <taxon>Gnathifera</taxon>
        <taxon>Rotifera</taxon>
        <taxon>Eurotatoria</taxon>
        <taxon>Bdelloidea</taxon>
        <taxon>Philodinida</taxon>
        <taxon>Philodinidae</taxon>
        <taxon>Rotaria</taxon>
    </lineage>
</organism>
<gene>
    <name evidence="1" type="ORF">BYL167_LOCUS49189</name>
    <name evidence="2" type="ORF">SMN809_LOCUS49344</name>
</gene>
<comment type="caution">
    <text evidence="1">The sequence shown here is derived from an EMBL/GenBank/DDBJ whole genome shotgun (WGS) entry which is preliminary data.</text>
</comment>
<dbReference type="AlphaFoldDB" id="A0A8S3BKD9"/>
<protein>
    <submittedName>
        <fullName evidence="1">Uncharacterized protein</fullName>
    </submittedName>
</protein>
<evidence type="ECO:0000313" key="2">
    <source>
        <dbReference type="EMBL" id="CAF4849938.1"/>
    </source>
</evidence>
<dbReference type="Proteomes" id="UP000681967">
    <property type="component" value="Unassembled WGS sequence"/>
</dbReference>
<sequence length="22" mass="2542">ETERARTSWERCLLYDNSAIAG</sequence>
<feature type="non-terminal residue" evidence="1">
    <location>
        <position position="1"/>
    </location>
</feature>
<dbReference type="EMBL" id="CAJOBH010145821">
    <property type="protein sequence ID" value="CAF4825845.1"/>
    <property type="molecule type" value="Genomic_DNA"/>
</dbReference>
<accession>A0A8S3BKD9</accession>